<dbReference type="InterPro" id="IPR015947">
    <property type="entry name" value="PUA-like_sf"/>
</dbReference>
<dbReference type="SUPFAM" id="SSF88697">
    <property type="entry name" value="PUA domain-like"/>
    <property type="match status" value="1"/>
</dbReference>
<keyword evidence="2" id="KW-0808">Transferase</keyword>
<evidence type="ECO:0000256" key="3">
    <source>
        <dbReference type="ARBA" id="ARBA00022741"/>
    </source>
</evidence>
<dbReference type="PANTHER" id="PTHR11055:SF1">
    <property type="entry name" value="PAPS SYNTHETASE, ISOFORM D"/>
    <property type="match status" value="1"/>
</dbReference>
<dbReference type="AlphaFoldDB" id="A0A183DDM9"/>
<dbReference type="GO" id="GO:0004020">
    <property type="term" value="F:adenylylsulfate kinase activity"/>
    <property type="evidence" value="ECO:0007669"/>
    <property type="project" value="TreeGrafter"/>
</dbReference>
<evidence type="ECO:0000256" key="2">
    <source>
        <dbReference type="ARBA" id="ARBA00022679"/>
    </source>
</evidence>
<evidence type="ECO:0000256" key="4">
    <source>
        <dbReference type="ARBA" id="ARBA00022840"/>
    </source>
</evidence>
<feature type="domain" description="ATP-sulfurylase PUA-like" evidence="5">
    <location>
        <begin position="14"/>
        <end position="124"/>
    </location>
</feature>
<keyword evidence="4" id="KW-0067">ATP-binding</keyword>
<proteinExistence type="predicted"/>
<name>A0A183DDM9_9BILA</name>
<keyword evidence="3" id="KW-0547">Nucleotide-binding</keyword>
<dbReference type="GO" id="GO:0000103">
    <property type="term" value="P:sulfate assimilation"/>
    <property type="evidence" value="ECO:0007669"/>
    <property type="project" value="TreeGrafter"/>
</dbReference>
<dbReference type="WBParaSite" id="GPUH_0000682901-mRNA-1">
    <property type="protein sequence ID" value="GPUH_0000682901-mRNA-1"/>
    <property type="gene ID" value="GPUH_0000682901"/>
</dbReference>
<reference evidence="6" key="1">
    <citation type="submission" date="2016-06" db="UniProtKB">
        <authorList>
            <consortium name="WormBaseParasite"/>
        </authorList>
    </citation>
    <scope>IDENTIFICATION</scope>
</reference>
<organism evidence="6">
    <name type="scientific">Gongylonema pulchrum</name>
    <dbReference type="NCBI Taxonomy" id="637853"/>
    <lineage>
        <taxon>Eukaryota</taxon>
        <taxon>Metazoa</taxon>
        <taxon>Ecdysozoa</taxon>
        <taxon>Nematoda</taxon>
        <taxon>Chromadorea</taxon>
        <taxon>Rhabditida</taxon>
        <taxon>Spirurina</taxon>
        <taxon>Spiruromorpha</taxon>
        <taxon>Spiruroidea</taxon>
        <taxon>Gongylonematidae</taxon>
        <taxon>Gongylonema</taxon>
    </lineage>
</organism>
<dbReference type="Pfam" id="PF14306">
    <property type="entry name" value="PUA_2"/>
    <property type="match status" value="1"/>
</dbReference>
<accession>A0A183DDM9</accession>
<sequence>LPLKAYQQLSAAPIRELYADENLKQDLLDRLNDLPKVNLTLIDLQWLQVLAEGWASPLSGFMRERQYLQCLHHGLLLDLKRDCSVPGVPPPESDDSIWSLNEPLNQSVPIVLPIDDRTKAGLMQGYC</sequence>
<dbReference type="InterPro" id="IPR025980">
    <property type="entry name" value="ATP-Sase_PUA-like_dom"/>
</dbReference>
<evidence type="ECO:0000256" key="1">
    <source>
        <dbReference type="ARBA" id="ARBA00004678"/>
    </source>
</evidence>
<evidence type="ECO:0000313" key="6">
    <source>
        <dbReference type="WBParaSite" id="GPUH_0000682901-mRNA-1"/>
    </source>
</evidence>
<comment type="pathway">
    <text evidence="1">Sulfur metabolism.</text>
</comment>
<dbReference type="Gene3D" id="3.10.400.10">
    <property type="entry name" value="Sulfate adenylyltransferase"/>
    <property type="match status" value="1"/>
</dbReference>
<dbReference type="GO" id="GO:0005524">
    <property type="term" value="F:ATP binding"/>
    <property type="evidence" value="ECO:0007669"/>
    <property type="project" value="UniProtKB-KW"/>
</dbReference>
<dbReference type="GO" id="GO:0050428">
    <property type="term" value="P:3'-phosphoadenosine 5'-phosphosulfate biosynthetic process"/>
    <property type="evidence" value="ECO:0007669"/>
    <property type="project" value="TreeGrafter"/>
</dbReference>
<dbReference type="PANTHER" id="PTHR11055">
    <property type="entry name" value="BIFUNCTIONAL 3'-PHOSPHOADENOSINE 5'-PHOSPHOSULFATE SYNTHASE"/>
    <property type="match status" value="1"/>
</dbReference>
<protein>
    <submittedName>
        <fullName evidence="6">PUA_2 domain-containing protein</fullName>
    </submittedName>
</protein>
<evidence type="ECO:0000259" key="5">
    <source>
        <dbReference type="Pfam" id="PF14306"/>
    </source>
</evidence>